<dbReference type="OrthoDB" id="3034003at2759"/>
<evidence type="ECO:0000313" key="1">
    <source>
        <dbReference type="EMBL" id="KAF1978859.1"/>
    </source>
</evidence>
<protein>
    <submittedName>
        <fullName evidence="1">Uncharacterized protein</fullName>
    </submittedName>
</protein>
<evidence type="ECO:0000313" key="2">
    <source>
        <dbReference type="Proteomes" id="UP000800036"/>
    </source>
</evidence>
<organism evidence="1 2">
    <name type="scientific">Bimuria novae-zelandiae CBS 107.79</name>
    <dbReference type="NCBI Taxonomy" id="1447943"/>
    <lineage>
        <taxon>Eukaryota</taxon>
        <taxon>Fungi</taxon>
        <taxon>Dikarya</taxon>
        <taxon>Ascomycota</taxon>
        <taxon>Pezizomycotina</taxon>
        <taxon>Dothideomycetes</taxon>
        <taxon>Pleosporomycetidae</taxon>
        <taxon>Pleosporales</taxon>
        <taxon>Massarineae</taxon>
        <taxon>Didymosphaeriaceae</taxon>
        <taxon>Bimuria</taxon>
    </lineage>
</organism>
<dbReference type="Proteomes" id="UP000800036">
    <property type="component" value="Unassembled WGS sequence"/>
</dbReference>
<proteinExistence type="predicted"/>
<gene>
    <name evidence="1" type="ORF">BU23DRAFT_497820</name>
</gene>
<sequence>MPIPVRSVSLLRPAIIALVGVAAIVTPLGLYETIAPVQAPTQQDFHYIKDTSPIGLGTPPRTNTTWSRLCGDIGYMACPNSGNNITKIRNATGVYVTTDGFSSKIPAHVVEGFQRGLLNLSPSVSSISDIQYRSLTTRTQKETERQAAIDNGTAFNISAYRPLSTLVLSDDIGVYEGLIVDMKQGGLGFRNHTAPPWTRYGSTWTEDILFIEPKSVCVDTNLTLDFEIAVTPVGLFEEVSDLVLTDRGGFVNLNRTYPAWDRGDTQDHPELYFRAYRAAYLNDGLTMAFMNVTSPGNASTNTRAFRYLNSTLNKEFSLHWKNGETVTDFLDIKASRLQLHTAFGNISLVRLLCKGAGGQDYDNITNMVASCGLLYGAPRRCDGSASLSFDPGSSWTLPMFS</sequence>
<dbReference type="EMBL" id="ML976659">
    <property type="protein sequence ID" value="KAF1978859.1"/>
    <property type="molecule type" value="Genomic_DNA"/>
</dbReference>
<reference evidence="1" key="1">
    <citation type="journal article" date="2020" name="Stud. Mycol.">
        <title>101 Dothideomycetes genomes: a test case for predicting lifestyles and emergence of pathogens.</title>
        <authorList>
            <person name="Haridas S."/>
            <person name="Albert R."/>
            <person name="Binder M."/>
            <person name="Bloem J."/>
            <person name="Labutti K."/>
            <person name="Salamov A."/>
            <person name="Andreopoulos B."/>
            <person name="Baker S."/>
            <person name="Barry K."/>
            <person name="Bills G."/>
            <person name="Bluhm B."/>
            <person name="Cannon C."/>
            <person name="Castanera R."/>
            <person name="Culley D."/>
            <person name="Daum C."/>
            <person name="Ezra D."/>
            <person name="Gonzalez J."/>
            <person name="Henrissat B."/>
            <person name="Kuo A."/>
            <person name="Liang C."/>
            <person name="Lipzen A."/>
            <person name="Lutzoni F."/>
            <person name="Magnuson J."/>
            <person name="Mondo S."/>
            <person name="Nolan M."/>
            <person name="Ohm R."/>
            <person name="Pangilinan J."/>
            <person name="Park H.-J."/>
            <person name="Ramirez L."/>
            <person name="Alfaro M."/>
            <person name="Sun H."/>
            <person name="Tritt A."/>
            <person name="Yoshinaga Y."/>
            <person name="Zwiers L.-H."/>
            <person name="Turgeon B."/>
            <person name="Goodwin S."/>
            <person name="Spatafora J."/>
            <person name="Crous P."/>
            <person name="Grigoriev I."/>
        </authorList>
    </citation>
    <scope>NUCLEOTIDE SEQUENCE</scope>
    <source>
        <strain evidence="1">CBS 107.79</strain>
    </source>
</reference>
<name>A0A6A5VQM4_9PLEO</name>
<keyword evidence="2" id="KW-1185">Reference proteome</keyword>
<dbReference type="AlphaFoldDB" id="A0A6A5VQM4"/>
<feature type="non-terminal residue" evidence="1">
    <location>
        <position position="401"/>
    </location>
</feature>
<accession>A0A6A5VQM4</accession>